<reference evidence="1" key="1">
    <citation type="submission" date="2014-11" db="EMBL/GenBank/DDBJ databases">
        <authorList>
            <person name="Amaro Gonzalez C."/>
        </authorList>
    </citation>
    <scope>NUCLEOTIDE SEQUENCE</scope>
</reference>
<dbReference type="AlphaFoldDB" id="A0A0E9U430"/>
<evidence type="ECO:0000313" key="1">
    <source>
        <dbReference type="EMBL" id="JAH60502.1"/>
    </source>
</evidence>
<accession>A0A0E9U430</accession>
<reference evidence="1" key="2">
    <citation type="journal article" date="2015" name="Fish Shellfish Immunol.">
        <title>Early steps in the European eel (Anguilla anguilla)-Vibrio vulnificus interaction in the gills: Role of the RtxA13 toxin.</title>
        <authorList>
            <person name="Callol A."/>
            <person name="Pajuelo D."/>
            <person name="Ebbesson L."/>
            <person name="Teles M."/>
            <person name="MacKenzie S."/>
            <person name="Amaro C."/>
        </authorList>
    </citation>
    <scope>NUCLEOTIDE SEQUENCE</scope>
</reference>
<proteinExistence type="predicted"/>
<name>A0A0E9U430_ANGAN</name>
<sequence>MTADHSKMFFKKETIS</sequence>
<protein>
    <submittedName>
        <fullName evidence="1">Uncharacterized protein</fullName>
    </submittedName>
</protein>
<dbReference type="EMBL" id="GBXM01048075">
    <property type="protein sequence ID" value="JAH60502.1"/>
    <property type="molecule type" value="Transcribed_RNA"/>
</dbReference>
<organism evidence="1">
    <name type="scientific">Anguilla anguilla</name>
    <name type="common">European freshwater eel</name>
    <name type="synonym">Muraena anguilla</name>
    <dbReference type="NCBI Taxonomy" id="7936"/>
    <lineage>
        <taxon>Eukaryota</taxon>
        <taxon>Metazoa</taxon>
        <taxon>Chordata</taxon>
        <taxon>Craniata</taxon>
        <taxon>Vertebrata</taxon>
        <taxon>Euteleostomi</taxon>
        <taxon>Actinopterygii</taxon>
        <taxon>Neopterygii</taxon>
        <taxon>Teleostei</taxon>
        <taxon>Anguilliformes</taxon>
        <taxon>Anguillidae</taxon>
        <taxon>Anguilla</taxon>
    </lineage>
</organism>